<dbReference type="PIRSF" id="PIRSF006483">
    <property type="entry name" value="Membrane_protein_YitT"/>
    <property type="match status" value="1"/>
</dbReference>
<dbReference type="PANTHER" id="PTHR33545">
    <property type="entry name" value="UPF0750 MEMBRANE PROTEIN YITT-RELATED"/>
    <property type="match status" value="1"/>
</dbReference>
<evidence type="ECO:0000313" key="8">
    <source>
        <dbReference type="EMBL" id="ABX07525.1"/>
    </source>
</evidence>
<evidence type="ECO:0000256" key="2">
    <source>
        <dbReference type="ARBA" id="ARBA00022475"/>
    </source>
</evidence>
<dbReference type="InParanoid" id="A9B362"/>
<feature type="transmembrane region" description="Helical" evidence="6">
    <location>
        <begin position="61"/>
        <end position="87"/>
    </location>
</feature>
<evidence type="ECO:0000256" key="4">
    <source>
        <dbReference type="ARBA" id="ARBA00022989"/>
    </source>
</evidence>
<dbReference type="InterPro" id="IPR019264">
    <property type="entry name" value="DUF2179"/>
</dbReference>
<dbReference type="eggNOG" id="COG1284">
    <property type="taxonomic scope" value="Bacteria"/>
</dbReference>
<dbReference type="InterPro" id="IPR051461">
    <property type="entry name" value="UPF0750_membrane"/>
</dbReference>
<evidence type="ECO:0000256" key="3">
    <source>
        <dbReference type="ARBA" id="ARBA00022692"/>
    </source>
</evidence>
<feature type="transmembrane region" description="Helical" evidence="6">
    <location>
        <begin position="178"/>
        <end position="196"/>
    </location>
</feature>
<dbReference type="BioCyc" id="HAUR316274:GHYA-4956-MONOMER"/>
<dbReference type="CDD" id="cd16380">
    <property type="entry name" value="YitT_C"/>
    <property type="match status" value="1"/>
</dbReference>
<name>A9B362_HERA2</name>
<evidence type="ECO:0000313" key="9">
    <source>
        <dbReference type="Proteomes" id="UP000000787"/>
    </source>
</evidence>
<proteinExistence type="predicted"/>
<evidence type="ECO:0000259" key="7">
    <source>
        <dbReference type="Pfam" id="PF10035"/>
    </source>
</evidence>
<keyword evidence="3 6" id="KW-0812">Transmembrane</keyword>
<feature type="domain" description="DUF2179" evidence="7">
    <location>
        <begin position="248"/>
        <end position="302"/>
    </location>
</feature>
<dbReference type="PANTHER" id="PTHR33545:SF5">
    <property type="entry name" value="UPF0750 MEMBRANE PROTEIN YITT"/>
    <property type="match status" value="1"/>
</dbReference>
<evidence type="ECO:0000256" key="1">
    <source>
        <dbReference type="ARBA" id="ARBA00004651"/>
    </source>
</evidence>
<dbReference type="FunCoup" id="A9B362">
    <property type="interactions" value="4"/>
</dbReference>
<dbReference type="EMBL" id="CP000875">
    <property type="protein sequence ID" value="ABX07525.1"/>
    <property type="molecule type" value="Genomic_DNA"/>
</dbReference>
<dbReference type="HOGENOM" id="CLU_063199_1_1_0"/>
<feature type="transmembrane region" description="Helical" evidence="6">
    <location>
        <begin position="99"/>
        <end position="123"/>
    </location>
</feature>
<dbReference type="AlphaFoldDB" id="A9B362"/>
<feature type="transmembrane region" description="Helical" evidence="6">
    <location>
        <begin position="37"/>
        <end position="55"/>
    </location>
</feature>
<keyword evidence="5 6" id="KW-0472">Membrane</keyword>
<keyword evidence="4 6" id="KW-1133">Transmembrane helix</keyword>
<dbReference type="GO" id="GO:0005886">
    <property type="term" value="C:plasma membrane"/>
    <property type="evidence" value="ECO:0007669"/>
    <property type="project" value="UniProtKB-SubCell"/>
</dbReference>
<dbReference type="Pfam" id="PF10035">
    <property type="entry name" value="DUF2179"/>
    <property type="match status" value="1"/>
</dbReference>
<dbReference type="KEGG" id="hau:Haur_4895"/>
<gene>
    <name evidence="8" type="ordered locus">Haur_4895</name>
</gene>
<sequence>MHHLAEVVFLVGYQHLEVFMHRLAIRREQIPGILRDYLVMTIGTLCIALALNIFLDPNNVIFGGVTGIAAMLKTLLGLPIGVTSLVLNIPLFIIGLKRLGGFVFGLRTIFATVMLSVFIDLTANRVGQFVQREPLLYIAYGALLSGIGTGLVLRVGGTTGGVDIVARLLQQWRGIRPGQSMLISSVVVFGAAGWIYGATPVLYALLLAFIETRVIDIVLEGFSDGRSALIVSDKPEAIRDAVLHDLDRGVTMLEGRGGYSGRERAVLMCVISQAEITILKKMIYNIDPRAFVVMTEAVEVLGEGFRPAKAE</sequence>
<organism evidence="8 9">
    <name type="scientific">Herpetosiphon aurantiacus (strain ATCC 23779 / DSM 785 / 114-95)</name>
    <dbReference type="NCBI Taxonomy" id="316274"/>
    <lineage>
        <taxon>Bacteria</taxon>
        <taxon>Bacillati</taxon>
        <taxon>Chloroflexota</taxon>
        <taxon>Chloroflexia</taxon>
        <taxon>Herpetosiphonales</taxon>
        <taxon>Herpetosiphonaceae</taxon>
        <taxon>Herpetosiphon</taxon>
    </lineage>
</organism>
<dbReference type="InterPro" id="IPR015867">
    <property type="entry name" value="N-reg_PII/ATP_PRibTrfase_C"/>
</dbReference>
<dbReference type="Pfam" id="PF02588">
    <property type="entry name" value="YitT_membrane"/>
    <property type="match status" value="1"/>
</dbReference>
<reference evidence="8 9" key="1">
    <citation type="journal article" date="2011" name="Stand. Genomic Sci.">
        <title>Complete genome sequence of the filamentous gliding predatory bacterium Herpetosiphon aurantiacus type strain (114-95(T)).</title>
        <authorList>
            <person name="Kiss H."/>
            <person name="Nett M."/>
            <person name="Domin N."/>
            <person name="Martin K."/>
            <person name="Maresca J.A."/>
            <person name="Copeland A."/>
            <person name="Lapidus A."/>
            <person name="Lucas S."/>
            <person name="Berry K.W."/>
            <person name="Glavina Del Rio T."/>
            <person name="Dalin E."/>
            <person name="Tice H."/>
            <person name="Pitluck S."/>
            <person name="Richardson P."/>
            <person name="Bruce D."/>
            <person name="Goodwin L."/>
            <person name="Han C."/>
            <person name="Detter J.C."/>
            <person name="Schmutz J."/>
            <person name="Brettin T."/>
            <person name="Land M."/>
            <person name="Hauser L."/>
            <person name="Kyrpides N.C."/>
            <person name="Ivanova N."/>
            <person name="Goker M."/>
            <person name="Woyke T."/>
            <person name="Klenk H.P."/>
            <person name="Bryant D.A."/>
        </authorList>
    </citation>
    <scope>NUCLEOTIDE SEQUENCE [LARGE SCALE GENOMIC DNA]</scope>
    <source>
        <strain evidence="9">ATCC 23779 / DSM 785 / 114-95</strain>
    </source>
</reference>
<keyword evidence="9" id="KW-1185">Reference proteome</keyword>
<keyword evidence="2" id="KW-1003">Cell membrane</keyword>
<dbReference type="InterPro" id="IPR003740">
    <property type="entry name" value="YitT"/>
</dbReference>
<evidence type="ECO:0000256" key="5">
    <source>
        <dbReference type="ARBA" id="ARBA00023136"/>
    </source>
</evidence>
<protein>
    <recommendedName>
        <fullName evidence="7">DUF2179 domain-containing protein</fullName>
    </recommendedName>
</protein>
<evidence type="ECO:0000256" key="6">
    <source>
        <dbReference type="SAM" id="Phobius"/>
    </source>
</evidence>
<accession>A9B362</accession>
<feature type="transmembrane region" description="Helical" evidence="6">
    <location>
        <begin position="135"/>
        <end position="157"/>
    </location>
</feature>
<comment type="subcellular location">
    <subcellularLocation>
        <location evidence="1">Cell membrane</location>
        <topology evidence="1">Multi-pass membrane protein</topology>
    </subcellularLocation>
</comment>
<dbReference type="Proteomes" id="UP000000787">
    <property type="component" value="Chromosome"/>
</dbReference>
<dbReference type="Gene3D" id="3.30.70.120">
    <property type="match status" value="1"/>
</dbReference>